<dbReference type="SUPFAM" id="SSF103473">
    <property type="entry name" value="MFS general substrate transporter"/>
    <property type="match status" value="1"/>
</dbReference>
<evidence type="ECO:0000313" key="3">
    <source>
        <dbReference type="Proteomes" id="UP000476511"/>
    </source>
</evidence>
<feature type="transmembrane region" description="Helical" evidence="1">
    <location>
        <begin position="232"/>
        <end position="252"/>
    </location>
</feature>
<name>A0A6L5R5E5_9MICO</name>
<dbReference type="Pfam" id="PF13347">
    <property type="entry name" value="MFS_2"/>
    <property type="match status" value="1"/>
</dbReference>
<feature type="transmembrane region" description="Helical" evidence="1">
    <location>
        <begin position="49"/>
        <end position="78"/>
    </location>
</feature>
<feature type="transmembrane region" description="Helical" evidence="1">
    <location>
        <begin position="304"/>
        <end position="322"/>
    </location>
</feature>
<feature type="transmembrane region" description="Helical" evidence="1">
    <location>
        <begin position="272"/>
        <end position="292"/>
    </location>
</feature>
<feature type="transmembrane region" description="Helical" evidence="1">
    <location>
        <begin position="119"/>
        <end position="137"/>
    </location>
</feature>
<feature type="transmembrane region" description="Helical" evidence="1">
    <location>
        <begin position="413"/>
        <end position="436"/>
    </location>
</feature>
<dbReference type="GO" id="GO:0015293">
    <property type="term" value="F:symporter activity"/>
    <property type="evidence" value="ECO:0007669"/>
    <property type="project" value="InterPro"/>
</dbReference>
<comment type="caution">
    <text evidence="2">The sequence shown here is derived from an EMBL/GenBank/DDBJ whole genome shotgun (WGS) entry which is preliminary data.</text>
</comment>
<feature type="transmembrane region" description="Helical" evidence="1">
    <location>
        <begin position="158"/>
        <end position="181"/>
    </location>
</feature>
<keyword evidence="1" id="KW-1133">Transmembrane helix</keyword>
<dbReference type="Gene3D" id="1.20.1250.20">
    <property type="entry name" value="MFS general substrate transporter like domains"/>
    <property type="match status" value="1"/>
</dbReference>
<dbReference type="GO" id="GO:0008643">
    <property type="term" value="P:carbohydrate transport"/>
    <property type="evidence" value="ECO:0007669"/>
    <property type="project" value="InterPro"/>
</dbReference>
<protein>
    <recommendedName>
        <fullName evidence="4">MFS transporter</fullName>
    </recommendedName>
</protein>
<feature type="transmembrane region" description="Helical" evidence="1">
    <location>
        <begin position="21"/>
        <end position="43"/>
    </location>
</feature>
<dbReference type="PANTHER" id="PTHR11328">
    <property type="entry name" value="MAJOR FACILITATOR SUPERFAMILY DOMAIN-CONTAINING PROTEIN"/>
    <property type="match status" value="1"/>
</dbReference>
<dbReference type="PANTHER" id="PTHR11328:SF24">
    <property type="entry name" value="MAJOR FACILITATOR SUPERFAMILY (MFS) PROFILE DOMAIN-CONTAINING PROTEIN"/>
    <property type="match status" value="1"/>
</dbReference>
<dbReference type="Proteomes" id="UP000476511">
    <property type="component" value="Unassembled WGS sequence"/>
</dbReference>
<feature type="transmembrane region" description="Helical" evidence="1">
    <location>
        <begin position="328"/>
        <end position="352"/>
    </location>
</feature>
<dbReference type="GO" id="GO:0005886">
    <property type="term" value="C:plasma membrane"/>
    <property type="evidence" value="ECO:0007669"/>
    <property type="project" value="TreeGrafter"/>
</dbReference>
<feature type="transmembrane region" description="Helical" evidence="1">
    <location>
        <begin position="372"/>
        <end position="393"/>
    </location>
</feature>
<keyword evidence="1" id="KW-0472">Membrane</keyword>
<dbReference type="InterPro" id="IPR036259">
    <property type="entry name" value="MFS_trans_sf"/>
</dbReference>
<keyword evidence="3" id="KW-1185">Reference proteome</keyword>
<reference evidence="2 3" key="1">
    <citation type="submission" date="2019-11" db="EMBL/GenBank/DDBJ databases">
        <title>Agromyces kandeliae sp. nov., isolated from mangrove soil.</title>
        <authorList>
            <person name="Wang R."/>
        </authorList>
    </citation>
    <scope>NUCLEOTIDE SEQUENCE [LARGE SCALE GENOMIC DNA]</scope>
    <source>
        <strain evidence="2 3">Q22</strain>
    </source>
</reference>
<feature type="transmembrane region" description="Helical" evidence="1">
    <location>
        <begin position="193"/>
        <end position="212"/>
    </location>
</feature>
<gene>
    <name evidence="2" type="ORF">GJR97_16135</name>
</gene>
<proteinExistence type="predicted"/>
<evidence type="ECO:0000313" key="2">
    <source>
        <dbReference type="EMBL" id="MRX45243.1"/>
    </source>
</evidence>
<organism evidence="2 3">
    <name type="scientific">Agromyces kandeliae</name>
    <dbReference type="NCBI Taxonomy" id="2666141"/>
    <lineage>
        <taxon>Bacteria</taxon>
        <taxon>Bacillati</taxon>
        <taxon>Actinomycetota</taxon>
        <taxon>Actinomycetes</taxon>
        <taxon>Micrococcales</taxon>
        <taxon>Microbacteriaceae</taxon>
        <taxon>Agromyces</taxon>
    </lineage>
</organism>
<evidence type="ECO:0008006" key="4">
    <source>
        <dbReference type="Google" id="ProtNLM"/>
    </source>
</evidence>
<feature type="transmembrane region" description="Helical" evidence="1">
    <location>
        <begin position="90"/>
        <end position="107"/>
    </location>
</feature>
<accession>A0A6L5R5E5</accession>
<evidence type="ECO:0000256" key="1">
    <source>
        <dbReference type="SAM" id="Phobius"/>
    </source>
</evidence>
<sequence>MMAKTRAERATDPDRLPAGKLMAWAGAGMSAAANFIVLGYLSIYATDTLGISAAMVGVIILVSSLANVVGGLVASWIVDRSPETKWGKARPYEFAVIGVWLATWLLFSTPAGLGDVGRVVWVFAMFLAINVLFDTLLRSNDTLYMARAFANRRVYAKVYTRAGIFTTIMGIIMTVGLPVALSWADKDPARWSIVMGAVAIPLAALGMTRFLFVREEYQTADTGAPPVKVRDLLATLGAGKWIWLIAGLFFLNSAINGANMISYYFRYIVGDLALQGIVAGAGVLILPLILLFPKLMKRFGISQIIIVGCTLGLIGTGFYFFANGSIPLLMIGGILGGLASLPLSYLGGVMILDVCAFNEWKGKRRLESTMGAVTGVMGRIGIGIAGLVVGLLLSASGYDGTTDVQTDAANNAIVGLFAGVPAFVFLGIIVLMFFYLHFDLKILPQVNADLDARRAQASADAMTREEEDAAVPLTAAAAIPGEQANPPHDM</sequence>
<dbReference type="EMBL" id="WKJD01000021">
    <property type="protein sequence ID" value="MRX45243.1"/>
    <property type="molecule type" value="Genomic_DNA"/>
</dbReference>
<dbReference type="AlphaFoldDB" id="A0A6L5R5E5"/>
<keyword evidence="1" id="KW-0812">Transmembrane</keyword>
<dbReference type="InterPro" id="IPR039672">
    <property type="entry name" value="MFS_2"/>
</dbReference>